<dbReference type="InterPro" id="IPR035965">
    <property type="entry name" value="PAS-like_dom_sf"/>
</dbReference>
<dbReference type="InterPro" id="IPR025944">
    <property type="entry name" value="Sigma_54_int_dom_CS"/>
</dbReference>
<keyword evidence="2" id="KW-0067">ATP-binding</keyword>
<dbReference type="InterPro" id="IPR009057">
    <property type="entry name" value="Homeodomain-like_sf"/>
</dbReference>
<evidence type="ECO:0000259" key="7">
    <source>
        <dbReference type="PROSITE" id="PS50112"/>
    </source>
</evidence>
<dbReference type="InterPro" id="IPR025943">
    <property type="entry name" value="Sigma_54_int_dom_ATP-bd_2"/>
</dbReference>
<dbReference type="AlphaFoldDB" id="A0A4Y7RW21"/>
<keyword evidence="1" id="KW-0547">Nucleotide-binding</keyword>
<dbReference type="Pfam" id="PF25601">
    <property type="entry name" value="AAA_lid_14"/>
    <property type="match status" value="1"/>
</dbReference>
<dbReference type="CDD" id="cd00130">
    <property type="entry name" value="PAS"/>
    <property type="match status" value="1"/>
</dbReference>
<dbReference type="FunFam" id="3.40.50.300:FF:000006">
    <property type="entry name" value="DNA-binding transcriptional regulator NtrC"/>
    <property type="match status" value="1"/>
</dbReference>
<organism evidence="8 9">
    <name type="scientific">Pelotomaculum propionicicum</name>
    <dbReference type="NCBI Taxonomy" id="258475"/>
    <lineage>
        <taxon>Bacteria</taxon>
        <taxon>Bacillati</taxon>
        <taxon>Bacillota</taxon>
        <taxon>Clostridia</taxon>
        <taxon>Eubacteriales</taxon>
        <taxon>Desulfotomaculaceae</taxon>
        <taxon>Pelotomaculum</taxon>
    </lineage>
</organism>
<dbReference type="GO" id="GO:0005524">
    <property type="term" value="F:ATP binding"/>
    <property type="evidence" value="ECO:0007669"/>
    <property type="project" value="UniProtKB-KW"/>
</dbReference>
<dbReference type="Pfam" id="PF00989">
    <property type="entry name" value="PAS"/>
    <property type="match status" value="1"/>
</dbReference>
<evidence type="ECO:0000313" key="8">
    <source>
        <dbReference type="EMBL" id="TEB12960.1"/>
    </source>
</evidence>
<dbReference type="PANTHER" id="PTHR32071">
    <property type="entry name" value="TRANSCRIPTIONAL REGULATORY PROTEIN"/>
    <property type="match status" value="1"/>
</dbReference>
<dbReference type="CDD" id="cd00009">
    <property type="entry name" value="AAA"/>
    <property type="match status" value="1"/>
</dbReference>
<dbReference type="InterPro" id="IPR003593">
    <property type="entry name" value="AAA+_ATPase"/>
</dbReference>
<dbReference type="RefSeq" id="WP_134212487.1">
    <property type="nucleotide sequence ID" value="NZ_QFFZ01000004.1"/>
</dbReference>
<comment type="caution">
    <text evidence="8">The sequence shown here is derived from an EMBL/GenBank/DDBJ whole genome shotgun (WGS) entry which is preliminary data.</text>
</comment>
<dbReference type="SMART" id="SM00382">
    <property type="entry name" value="AAA"/>
    <property type="match status" value="1"/>
</dbReference>
<reference evidence="8 9" key="1">
    <citation type="journal article" date="2018" name="Environ. Microbiol.">
        <title>Novel energy conservation strategies and behaviour of Pelotomaculum schinkii driving syntrophic propionate catabolism.</title>
        <authorList>
            <person name="Hidalgo-Ahumada C.A.P."/>
            <person name="Nobu M.K."/>
            <person name="Narihiro T."/>
            <person name="Tamaki H."/>
            <person name="Liu W.T."/>
            <person name="Kamagata Y."/>
            <person name="Stams A.J.M."/>
            <person name="Imachi H."/>
            <person name="Sousa D.Z."/>
        </authorList>
    </citation>
    <scope>NUCLEOTIDE SEQUENCE [LARGE SCALE GENOMIC DNA]</scope>
    <source>
        <strain evidence="8 9">MGP</strain>
    </source>
</reference>
<dbReference type="Pfam" id="PF00158">
    <property type="entry name" value="Sigma54_activat"/>
    <property type="match status" value="1"/>
</dbReference>
<evidence type="ECO:0000256" key="5">
    <source>
        <dbReference type="ARBA" id="ARBA00023163"/>
    </source>
</evidence>
<dbReference type="SMART" id="SM00091">
    <property type="entry name" value="PAS"/>
    <property type="match status" value="1"/>
</dbReference>
<feature type="domain" description="Sigma-54 factor interaction" evidence="6">
    <location>
        <begin position="343"/>
        <end position="573"/>
    </location>
</feature>
<dbReference type="InterPro" id="IPR029016">
    <property type="entry name" value="GAF-like_dom_sf"/>
</dbReference>
<dbReference type="PROSITE" id="PS00688">
    <property type="entry name" value="SIGMA54_INTERACT_3"/>
    <property type="match status" value="1"/>
</dbReference>
<dbReference type="Gene3D" id="1.10.10.60">
    <property type="entry name" value="Homeodomain-like"/>
    <property type="match status" value="1"/>
</dbReference>
<accession>A0A4Y7RW21</accession>
<proteinExistence type="predicted"/>
<dbReference type="Gene3D" id="3.30.450.20">
    <property type="entry name" value="PAS domain"/>
    <property type="match status" value="1"/>
</dbReference>
<dbReference type="SUPFAM" id="SSF52540">
    <property type="entry name" value="P-loop containing nucleoside triphosphate hydrolases"/>
    <property type="match status" value="1"/>
</dbReference>
<dbReference type="Proteomes" id="UP000297597">
    <property type="component" value="Unassembled WGS sequence"/>
</dbReference>
<dbReference type="SUPFAM" id="SSF55785">
    <property type="entry name" value="PYP-like sensor domain (PAS domain)"/>
    <property type="match status" value="1"/>
</dbReference>
<dbReference type="PROSITE" id="PS00675">
    <property type="entry name" value="SIGMA54_INTERACT_1"/>
    <property type="match status" value="1"/>
</dbReference>
<dbReference type="InterPro" id="IPR002197">
    <property type="entry name" value="HTH_Fis"/>
</dbReference>
<dbReference type="PRINTS" id="PR01590">
    <property type="entry name" value="HTHFIS"/>
</dbReference>
<sequence length="664" mass="74777">MLSGREEELKTIWENFQLTGYARPNSILREEVLDSWKRCRLANMDPCSKPNRRMLSGKELKERITKNSLLIDAASSILHIFTQSIDSSGFRFDLLDTDLFLLTQYGDKKSIEIAQKHGIFPGLCRQEAVSGTTAICLADEYKKPVQLVGPEHYNVNLHSLTCSSTPVFSSDGKYLGILSMSGDFSLFHKHTLGLVVAMSKIITLNLIEKEILKEQQMSKEYLNNIVNAISDGIIVIDDNNEIKTVNTVAEKLFNKKQTEIINTPVKNIFGENNVFSRVLKTKESINDTEVMLQTGDRTYRFISNIKNMEKQAGVIGILKPMSSAKSIIKNVCGLKAHYRFKDIIGESKKIRDAKILGKNAALVPTTTVLLQGESGTGKEIFAQAIHNESCFRNGPFVALNCAAVPGELVESELFGYEDGAFTGAKKSGRHGKFELAENGTIFLDEINSMSMAMQAKLLRVLQNKKIVRLGGNNEIEINARIICASNKDLWEQVKKGLFREDLFYRINVLTIDIPPLREIKEDIVLLADYFNRLKSRQFNVELEISQEVFELFCQYDWPGNIRELENVIERSMVIALGRQSHTIELQDVLNYRGISDFLNNLSTNADNNSTNTQVFNLSKMEMDAINGALSHSNNNLSQAAKMLGISRTTLYRKLKNHNLDCNIM</sequence>
<dbReference type="InterPro" id="IPR002078">
    <property type="entry name" value="Sigma_54_int"/>
</dbReference>
<keyword evidence="3" id="KW-0805">Transcription regulation</keyword>
<evidence type="ECO:0000256" key="1">
    <source>
        <dbReference type="ARBA" id="ARBA00022741"/>
    </source>
</evidence>
<dbReference type="GO" id="GO:0006355">
    <property type="term" value="P:regulation of DNA-templated transcription"/>
    <property type="evidence" value="ECO:0007669"/>
    <property type="project" value="InterPro"/>
</dbReference>
<dbReference type="InterPro" id="IPR027417">
    <property type="entry name" value="P-loop_NTPase"/>
</dbReference>
<dbReference type="PROSITE" id="PS00676">
    <property type="entry name" value="SIGMA54_INTERACT_2"/>
    <property type="match status" value="1"/>
</dbReference>
<dbReference type="Pfam" id="PF02954">
    <property type="entry name" value="HTH_8"/>
    <property type="match status" value="1"/>
</dbReference>
<dbReference type="InterPro" id="IPR058031">
    <property type="entry name" value="AAA_lid_NorR"/>
</dbReference>
<keyword evidence="5" id="KW-0804">Transcription</keyword>
<evidence type="ECO:0000256" key="4">
    <source>
        <dbReference type="ARBA" id="ARBA00023125"/>
    </source>
</evidence>
<keyword evidence="9" id="KW-1185">Reference proteome</keyword>
<evidence type="ECO:0000313" key="9">
    <source>
        <dbReference type="Proteomes" id="UP000297597"/>
    </source>
</evidence>
<dbReference type="PROSITE" id="PS50045">
    <property type="entry name" value="SIGMA54_INTERACT_4"/>
    <property type="match status" value="1"/>
</dbReference>
<dbReference type="SUPFAM" id="SSF46689">
    <property type="entry name" value="Homeodomain-like"/>
    <property type="match status" value="1"/>
</dbReference>
<name>A0A4Y7RW21_9FIRM</name>
<protein>
    <submittedName>
        <fullName evidence="8">Acetoin dehydrogenase operon transcriptional activator AcoR</fullName>
    </submittedName>
</protein>
<dbReference type="Gene3D" id="3.30.450.40">
    <property type="match status" value="1"/>
</dbReference>
<dbReference type="Gene3D" id="1.10.8.60">
    <property type="match status" value="1"/>
</dbReference>
<dbReference type="InterPro" id="IPR013767">
    <property type="entry name" value="PAS_fold"/>
</dbReference>
<dbReference type="InterPro" id="IPR000014">
    <property type="entry name" value="PAS"/>
</dbReference>
<gene>
    <name evidence="8" type="primary">acoR</name>
    <name evidence="8" type="ORF">Pmgp_00598</name>
</gene>
<dbReference type="GO" id="GO:0043565">
    <property type="term" value="F:sequence-specific DNA binding"/>
    <property type="evidence" value="ECO:0007669"/>
    <property type="project" value="InterPro"/>
</dbReference>
<dbReference type="Gene3D" id="3.40.50.300">
    <property type="entry name" value="P-loop containing nucleotide triphosphate hydrolases"/>
    <property type="match status" value="1"/>
</dbReference>
<feature type="domain" description="PAS" evidence="7">
    <location>
        <begin position="218"/>
        <end position="262"/>
    </location>
</feature>
<dbReference type="InterPro" id="IPR025662">
    <property type="entry name" value="Sigma_54_int_dom_ATP-bd_1"/>
</dbReference>
<dbReference type="EMBL" id="QFFZ01000004">
    <property type="protein sequence ID" value="TEB12960.1"/>
    <property type="molecule type" value="Genomic_DNA"/>
</dbReference>
<evidence type="ECO:0000256" key="3">
    <source>
        <dbReference type="ARBA" id="ARBA00023015"/>
    </source>
</evidence>
<dbReference type="PROSITE" id="PS50112">
    <property type="entry name" value="PAS"/>
    <property type="match status" value="1"/>
</dbReference>
<evidence type="ECO:0000259" key="6">
    <source>
        <dbReference type="PROSITE" id="PS50045"/>
    </source>
</evidence>
<evidence type="ECO:0000256" key="2">
    <source>
        <dbReference type="ARBA" id="ARBA00022840"/>
    </source>
</evidence>
<keyword evidence="4" id="KW-0238">DNA-binding</keyword>
<dbReference type="PANTHER" id="PTHR32071:SF57">
    <property type="entry name" value="C4-DICARBOXYLATE TRANSPORT TRANSCRIPTIONAL REGULATORY PROTEIN DCTD"/>
    <property type="match status" value="1"/>
</dbReference>
<dbReference type="OrthoDB" id="9803970at2"/>